<name>E3Q0T9_9VIRU</name>
<accession>E3Q0T9</accession>
<sequence>MSLLSTRTEPLIYDITKIYVEDFDAVKLNDFVFVNDDFELDIQMINNYGEELGLYYLPLILMFNGLDNVTDVNTLVVFKFPNIESLLDNISTLTDDDFNVGAVDNFVNKNNKSIGDVKPPSTKLNLVMPSVSYDSENGTITY</sequence>
<evidence type="ECO:0000313" key="1">
    <source>
        <dbReference type="EMBL" id="CBX33323.1"/>
    </source>
</evidence>
<organism evidence="1">
    <name type="scientific">Flavobacterium phage FKj-2</name>
    <dbReference type="NCBI Taxonomy" id="908821"/>
    <lineage>
        <taxon>Viruses</taxon>
    </lineage>
</organism>
<protein>
    <submittedName>
        <fullName evidence="1">Uncharacterized protein</fullName>
    </submittedName>
</protein>
<proteinExistence type="predicted"/>
<dbReference type="EMBL" id="FR714878">
    <property type="protein sequence ID" value="CBX33323.1"/>
    <property type="molecule type" value="Genomic_DNA"/>
</dbReference>
<reference evidence="1" key="1">
    <citation type="journal article" date="2011" name="Appl. Environ. Microbiol.">
        <title>Phage Specificity of the Freshwater Fish Pathogen Flavobacterium columnare.</title>
        <authorList>
            <person name="Laanto E."/>
            <person name="Sundberg L.R."/>
            <person name="Bamford J.K."/>
        </authorList>
    </citation>
    <scope>NUCLEOTIDE SEQUENCE</scope>
</reference>